<accession>A0A917Y3W1</accession>
<feature type="transmembrane region" description="Helical" evidence="1">
    <location>
        <begin position="7"/>
        <end position="28"/>
    </location>
</feature>
<sequence>MVHMKALGIKWVYTAIILSSLLSVFGSVTLGHLIILSLLLTGVAYLADILILPAIGMLASAIVDFGISFLVVWLFSGMYVGQTTALVAISLAIAYFFTFCEALFHIYMKERILPRREATIIPFPAMRYQTEASEEIYPEKDKKD</sequence>
<keyword evidence="1" id="KW-1133">Transmembrane helix</keyword>
<organism evidence="2 3">
    <name type="scientific">Oceanobacillus indicireducens</name>
    <dbReference type="NCBI Taxonomy" id="1004261"/>
    <lineage>
        <taxon>Bacteria</taxon>
        <taxon>Bacillati</taxon>
        <taxon>Bacillota</taxon>
        <taxon>Bacilli</taxon>
        <taxon>Bacillales</taxon>
        <taxon>Bacillaceae</taxon>
        <taxon>Oceanobacillus</taxon>
    </lineage>
</organism>
<proteinExistence type="predicted"/>
<protein>
    <recommendedName>
        <fullName evidence="4">DUF2512 family protein</fullName>
    </recommendedName>
</protein>
<gene>
    <name evidence="2" type="ORF">GCM10007971_37650</name>
</gene>
<dbReference type="InterPro" id="IPR019649">
    <property type="entry name" value="DUF2512"/>
</dbReference>
<feature type="transmembrane region" description="Helical" evidence="1">
    <location>
        <begin position="86"/>
        <end position="107"/>
    </location>
</feature>
<keyword evidence="1" id="KW-0812">Transmembrane</keyword>
<reference evidence="2" key="1">
    <citation type="journal article" date="2014" name="Int. J. Syst. Evol. Microbiol.">
        <title>Complete genome sequence of Corynebacterium casei LMG S-19264T (=DSM 44701T), isolated from a smear-ripened cheese.</title>
        <authorList>
            <consortium name="US DOE Joint Genome Institute (JGI-PGF)"/>
            <person name="Walter F."/>
            <person name="Albersmeier A."/>
            <person name="Kalinowski J."/>
            <person name="Ruckert C."/>
        </authorList>
    </citation>
    <scope>NUCLEOTIDE SEQUENCE</scope>
    <source>
        <strain evidence="2">JCM 17251</strain>
    </source>
</reference>
<dbReference type="EMBL" id="BMOS01000053">
    <property type="protein sequence ID" value="GGN67061.1"/>
    <property type="molecule type" value="Genomic_DNA"/>
</dbReference>
<evidence type="ECO:0000313" key="2">
    <source>
        <dbReference type="EMBL" id="GGN67061.1"/>
    </source>
</evidence>
<evidence type="ECO:0000256" key="1">
    <source>
        <dbReference type="SAM" id="Phobius"/>
    </source>
</evidence>
<evidence type="ECO:0008006" key="4">
    <source>
        <dbReference type="Google" id="ProtNLM"/>
    </source>
</evidence>
<keyword evidence="3" id="KW-1185">Reference proteome</keyword>
<evidence type="ECO:0000313" key="3">
    <source>
        <dbReference type="Proteomes" id="UP000624041"/>
    </source>
</evidence>
<reference evidence="2" key="2">
    <citation type="submission" date="2020-09" db="EMBL/GenBank/DDBJ databases">
        <authorList>
            <person name="Sun Q."/>
            <person name="Ohkuma M."/>
        </authorList>
    </citation>
    <scope>NUCLEOTIDE SEQUENCE</scope>
    <source>
        <strain evidence="2">JCM 17251</strain>
    </source>
</reference>
<dbReference type="Pfam" id="PF10710">
    <property type="entry name" value="DUF2512"/>
    <property type="match status" value="1"/>
</dbReference>
<name>A0A917Y3W1_9BACI</name>
<dbReference type="Proteomes" id="UP000624041">
    <property type="component" value="Unassembled WGS sequence"/>
</dbReference>
<keyword evidence="1" id="KW-0472">Membrane</keyword>
<dbReference type="AlphaFoldDB" id="A0A917Y3W1"/>
<comment type="caution">
    <text evidence="2">The sequence shown here is derived from an EMBL/GenBank/DDBJ whole genome shotgun (WGS) entry which is preliminary data.</text>
</comment>